<dbReference type="AlphaFoldDB" id="A0A1U9KAN3"/>
<protein>
    <submittedName>
        <fullName evidence="3">Glycosyl transferase</fullName>
    </submittedName>
</protein>
<dbReference type="Proteomes" id="UP000188603">
    <property type="component" value="Chromosome"/>
</dbReference>
<dbReference type="InterPro" id="IPR001173">
    <property type="entry name" value="Glyco_trans_2-like"/>
</dbReference>
<dbReference type="SUPFAM" id="SSF53448">
    <property type="entry name" value="Nucleotide-diphospho-sugar transferases"/>
    <property type="match status" value="1"/>
</dbReference>
<keyword evidence="3" id="KW-0808">Transferase</keyword>
<dbReference type="InterPro" id="IPR050834">
    <property type="entry name" value="Glycosyltransf_2"/>
</dbReference>
<dbReference type="InterPro" id="IPR029044">
    <property type="entry name" value="Nucleotide-diphossugar_trans"/>
</dbReference>
<feature type="transmembrane region" description="Helical" evidence="1">
    <location>
        <begin position="276"/>
        <end position="297"/>
    </location>
</feature>
<dbReference type="PANTHER" id="PTHR43685:SF2">
    <property type="entry name" value="GLYCOSYLTRANSFERASE 2-LIKE DOMAIN-CONTAINING PROTEIN"/>
    <property type="match status" value="1"/>
</dbReference>
<keyword evidence="1" id="KW-0472">Membrane</keyword>
<evidence type="ECO:0000259" key="2">
    <source>
        <dbReference type="Pfam" id="PF00535"/>
    </source>
</evidence>
<feature type="transmembrane region" description="Helical" evidence="1">
    <location>
        <begin position="303"/>
        <end position="327"/>
    </location>
</feature>
<evidence type="ECO:0000256" key="1">
    <source>
        <dbReference type="SAM" id="Phobius"/>
    </source>
</evidence>
<dbReference type="Gene3D" id="3.90.550.10">
    <property type="entry name" value="Spore Coat Polysaccharide Biosynthesis Protein SpsA, Chain A"/>
    <property type="match status" value="1"/>
</dbReference>
<dbReference type="RefSeq" id="WP_077720991.1">
    <property type="nucleotide sequence ID" value="NZ_CP019699.1"/>
</dbReference>
<feature type="transmembrane region" description="Helical" evidence="1">
    <location>
        <begin position="252"/>
        <end position="269"/>
    </location>
</feature>
<dbReference type="STRING" id="1471761.B0W44_16595"/>
<dbReference type="OrthoDB" id="396512at2"/>
<accession>A0A1U9KAN3</accession>
<feature type="domain" description="Glycosyltransferase 2-like" evidence="2">
    <location>
        <begin position="8"/>
        <end position="179"/>
    </location>
</feature>
<reference evidence="3 4" key="1">
    <citation type="journal article" date="2015" name="Int. J. Syst. Evol. Microbiol.">
        <title>Novibacillus thermophilus gen. nov., sp. nov., a Gram-staining-negative and moderately thermophilic member of the family Thermoactinomycetaceae.</title>
        <authorList>
            <person name="Yang G."/>
            <person name="Chen J."/>
            <person name="Zhou S."/>
        </authorList>
    </citation>
    <scope>NUCLEOTIDE SEQUENCE [LARGE SCALE GENOMIC DNA]</scope>
    <source>
        <strain evidence="3 4">SG-1</strain>
    </source>
</reference>
<proteinExistence type="predicted"/>
<keyword evidence="4" id="KW-1185">Reference proteome</keyword>
<dbReference type="Pfam" id="PF00535">
    <property type="entry name" value="Glycos_transf_2"/>
    <property type="match status" value="1"/>
</dbReference>
<dbReference type="PANTHER" id="PTHR43685">
    <property type="entry name" value="GLYCOSYLTRANSFERASE"/>
    <property type="match status" value="1"/>
</dbReference>
<organism evidence="3 4">
    <name type="scientific">Novibacillus thermophilus</name>
    <dbReference type="NCBI Taxonomy" id="1471761"/>
    <lineage>
        <taxon>Bacteria</taxon>
        <taxon>Bacillati</taxon>
        <taxon>Bacillota</taxon>
        <taxon>Bacilli</taxon>
        <taxon>Bacillales</taxon>
        <taxon>Thermoactinomycetaceae</taxon>
        <taxon>Novibacillus</taxon>
    </lineage>
</organism>
<evidence type="ECO:0000313" key="3">
    <source>
        <dbReference type="EMBL" id="AQS57127.1"/>
    </source>
</evidence>
<keyword evidence="1" id="KW-1133">Transmembrane helix</keyword>
<gene>
    <name evidence="3" type="ORF">B0W44_16595</name>
</gene>
<sequence length="350" mass="39943">MSADLVFSLLLVVRNEMGYIRRVLESILHQDFPQQQYEIIVVDGYSTDRTPAIVQTYQTRYPGRIQYIKNPQQTLPSGWNIGIRHAKGDYVIRVDGHSDIPFDFLSKTYEVIQRVPEADCVGGVIQTEGEGFWGEVNAYVYSHPFGVGNSKFRITKNRWEGYVDTVPYGAYRRELFQEIGLFDESLKRNEDLEMHARIRNNGGRFFLSTEIRSTYFVRNTLGALLKKSFGDGKWTMVASRRGTGVLRWRHKMPLLAFLTGCLLLAGSFFSRVSVAILLALVLAYACLLTVSSAGLAMKKGARYFVPCMLAFFLLHFSRGIGSAVSLVSKDYWRKKRVYETEYKRVPDITS</sequence>
<dbReference type="CDD" id="cd02525">
    <property type="entry name" value="Succinoglycan_BP_ExoA"/>
    <property type="match status" value="1"/>
</dbReference>
<evidence type="ECO:0000313" key="4">
    <source>
        <dbReference type="Proteomes" id="UP000188603"/>
    </source>
</evidence>
<name>A0A1U9KAN3_9BACL</name>
<dbReference type="KEGG" id="ntr:B0W44_16595"/>
<dbReference type="GO" id="GO:0016740">
    <property type="term" value="F:transferase activity"/>
    <property type="evidence" value="ECO:0007669"/>
    <property type="project" value="UniProtKB-KW"/>
</dbReference>
<keyword evidence="1" id="KW-0812">Transmembrane</keyword>
<dbReference type="EMBL" id="CP019699">
    <property type="protein sequence ID" value="AQS57127.1"/>
    <property type="molecule type" value="Genomic_DNA"/>
</dbReference>